<proteinExistence type="predicted"/>
<dbReference type="AlphaFoldDB" id="C6BPT8"/>
<reference evidence="1" key="1">
    <citation type="submission" date="2009-06" db="EMBL/GenBank/DDBJ databases">
        <title>Complete sequence plasmid 1 of Ralstonia pickettii 12D.</title>
        <authorList>
            <consortium name="US DOE Joint Genome Institute"/>
            <person name="Lucas S."/>
            <person name="Copeland A."/>
            <person name="Lapidus A."/>
            <person name="Glavina del Rio T."/>
            <person name="Dalin E."/>
            <person name="Tice H."/>
            <person name="Bruce D."/>
            <person name="Goodwin L."/>
            <person name="Pitluck S."/>
            <person name="Sims D."/>
            <person name="Meincke L."/>
            <person name="Brettin T."/>
            <person name="Detter J.C."/>
            <person name="Han C."/>
            <person name="Larimer F."/>
            <person name="Land M."/>
            <person name="Hauser L."/>
            <person name="Kyrpides N."/>
            <person name="Ovchinnikova G."/>
            <person name="Marsh T."/>
            <person name="Richardson P."/>
        </authorList>
    </citation>
    <scope>NUCLEOTIDE SEQUENCE [LARGE SCALE GENOMIC DNA]</scope>
    <source>
        <plasmid evidence="1">12D</plasmid>
        <plasmid evidence="1">pRp12D01</plasmid>
    </source>
</reference>
<accession>C6BPT8</accession>
<sequence length="72" mass="8266">MTLSQSTFPLYVRCALETFASHGERTKARLKDLLDFFFRSTGQSQSDERTSIETVALEYAKQRWQLGALEGF</sequence>
<name>C6BPT8_RALP1</name>
<keyword evidence="1" id="KW-0614">Plasmid</keyword>
<protein>
    <submittedName>
        <fullName evidence="1">Uncharacterized protein</fullName>
    </submittedName>
</protein>
<gene>
    <name evidence="1" type="ordered locus">Rpic12D_4978</name>
</gene>
<dbReference type="KEGG" id="rpf:Rpic12D_4978"/>
<geneLocation type="plasmid" evidence="1">
    <name>pRp12D01</name>
</geneLocation>
<dbReference type="HOGENOM" id="CLU_2521202_0_0_4"/>
<organism evidence="1">
    <name type="scientific">Ralstonia pickettii (strain 12D)</name>
    <dbReference type="NCBI Taxonomy" id="428406"/>
    <lineage>
        <taxon>Bacteria</taxon>
        <taxon>Pseudomonadati</taxon>
        <taxon>Pseudomonadota</taxon>
        <taxon>Betaproteobacteria</taxon>
        <taxon>Burkholderiales</taxon>
        <taxon>Burkholderiaceae</taxon>
        <taxon>Ralstonia</taxon>
    </lineage>
</organism>
<dbReference type="EMBL" id="CP001646">
    <property type="protein sequence ID" value="ACS66212.1"/>
    <property type="molecule type" value="Genomic_DNA"/>
</dbReference>
<evidence type="ECO:0000313" key="1">
    <source>
        <dbReference type="EMBL" id="ACS66212.1"/>
    </source>
</evidence>